<sequence>MTTSTPTPEQLKELARCIRAGLAALYKPPPMTGVEWADEHFYLSSESSYHEGKWQTLPFQLAILNAMTNDLINVVNVAKSARLGYTKMLLAAIGYFIEHKKRNTLTFSPTDDDRDRFMKTHVETMIRDVGEVKALAPWFGKKHRDNTISAKVFANGKQLICHGGKAARNYREISADTVIYDELAGFDSDIEKEGTPTTLGDKRLEGATFRKSIRGSTLKIAGQCMMEQAAAEAPVRLRMHVPCPHCGEEQVLKWGDKESTYGIKWDAGKPESAFYQCEHNGCVIRQHELHDESGEFHIGQGRWICEVSGLWTRDGMDWFDADGEPAPTPRAVSFYIWTAYSPLTTWEQIVIDFLNAKGDATKLKTFVNTTLGETWDATAGQKLEWEILYNRREKFPRVPDGAVGLFGGIDTQDDRYEGRVYAYGADEESWLVDRWILYGDPAGAELLRKVGERLVKVYERDDGQRMTVARWCWDSGGHYTDEVYKASKRHGVQWVVPTRGANVYGKPIQNFPRKRNSKGVYLTEIGTDNAKELIFNRLQIPPGTGEPTPGCIHLPLDDSICDSDEVKQIVAEVKVRKIVNGRAVYRWDAGGRRNEGLDCAVLALAALRISQERFGFDLDAAAAVLPQEDEDTPPAPPETPSPSAPGSGWLQTPGGSWL</sequence>
<keyword evidence="4" id="KW-0255">Endonuclease</keyword>
<dbReference type="PANTHER" id="PTHR34413">
    <property type="entry name" value="PROPHAGE TAIL FIBER ASSEMBLY PROTEIN HOMOLOG TFAE-RELATED-RELATED"/>
    <property type="match status" value="1"/>
</dbReference>
<dbReference type="HAMAP" id="MF_04144">
    <property type="entry name" value="TERL_LAMBDA"/>
    <property type="match status" value="1"/>
</dbReference>
<organism evidence="4">
    <name type="scientific">Salinicola endophyticus</name>
    <dbReference type="NCBI Taxonomy" id="1949083"/>
    <lineage>
        <taxon>Bacteria</taxon>
        <taxon>Pseudomonadati</taxon>
        <taxon>Pseudomonadota</taxon>
        <taxon>Gammaproteobacteria</taxon>
        <taxon>Oceanospirillales</taxon>
        <taxon>Halomonadaceae</taxon>
        <taxon>Salinicola</taxon>
    </lineage>
</organism>
<feature type="region of interest" description="Disordered" evidence="1">
    <location>
        <begin position="626"/>
        <end position="658"/>
    </location>
</feature>
<accession>A0AB74U354</accession>
<dbReference type="Pfam" id="PF05876">
    <property type="entry name" value="GpA_ATPase"/>
    <property type="match status" value="1"/>
</dbReference>
<dbReference type="GO" id="GO:0016887">
    <property type="term" value="F:ATP hydrolysis activity"/>
    <property type="evidence" value="ECO:0007669"/>
    <property type="project" value="InterPro"/>
</dbReference>
<dbReference type="PANTHER" id="PTHR34413:SF2">
    <property type="entry name" value="PROPHAGE TAIL FIBER ASSEMBLY PROTEIN HOMOLOG TFAE-RELATED"/>
    <property type="match status" value="1"/>
</dbReference>
<dbReference type="Gene3D" id="3.40.50.300">
    <property type="entry name" value="P-loop containing nucleotide triphosphate hydrolases"/>
    <property type="match status" value="1"/>
</dbReference>
<feature type="compositionally biased region" description="Polar residues" evidence="1">
    <location>
        <begin position="649"/>
        <end position="658"/>
    </location>
</feature>
<dbReference type="InterPro" id="IPR051220">
    <property type="entry name" value="TFA_Chaperone"/>
</dbReference>
<evidence type="ECO:0000313" key="4">
    <source>
        <dbReference type="EMBL" id="XCJ78399.1"/>
    </source>
</evidence>
<keyword evidence="4" id="KW-0378">Hydrolase</keyword>
<feature type="domain" description="Terminase large subunit GpA endonuclease" evidence="3">
    <location>
        <begin position="332"/>
        <end position="610"/>
    </location>
</feature>
<dbReference type="GO" id="GO:0004519">
    <property type="term" value="F:endonuclease activity"/>
    <property type="evidence" value="ECO:0007669"/>
    <property type="project" value="UniProtKB-KW"/>
</dbReference>
<gene>
    <name evidence="4" type="ORF">ABV408_13265</name>
</gene>
<dbReference type="InterPro" id="IPR046454">
    <property type="entry name" value="GpA_endonuclease"/>
</dbReference>
<dbReference type="RefSeq" id="WP_353979401.1">
    <property type="nucleotide sequence ID" value="NZ_CP159578.1"/>
</dbReference>
<dbReference type="InterPro" id="IPR027417">
    <property type="entry name" value="P-loop_NTPase"/>
</dbReference>
<dbReference type="GO" id="GO:0005524">
    <property type="term" value="F:ATP binding"/>
    <property type="evidence" value="ECO:0007669"/>
    <property type="project" value="InterPro"/>
</dbReference>
<dbReference type="EMBL" id="CP159578">
    <property type="protein sequence ID" value="XCJ78399.1"/>
    <property type="molecule type" value="Genomic_DNA"/>
</dbReference>
<keyword evidence="4" id="KW-0540">Nuclease</keyword>
<feature type="domain" description="Phage terminase large subunit GpA ATPase" evidence="2">
    <location>
        <begin position="50"/>
        <end position="303"/>
    </location>
</feature>
<dbReference type="Pfam" id="PF20454">
    <property type="entry name" value="GpA_nuclease"/>
    <property type="match status" value="1"/>
</dbReference>
<reference evidence="4" key="1">
    <citation type="submission" date="2024-06" db="EMBL/GenBank/DDBJ databases">
        <title>Complete genome of Salinicola endophyticus HNIBRBA4755.</title>
        <authorList>
            <person name="Shin S.Y."/>
            <person name="Kang H."/>
            <person name="Song J."/>
        </authorList>
    </citation>
    <scope>NUCLEOTIDE SEQUENCE</scope>
    <source>
        <strain evidence="4">HNIBRBA4755</strain>
    </source>
</reference>
<name>A0AB74U354_9GAMM</name>
<feature type="compositionally biased region" description="Pro residues" evidence="1">
    <location>
        <begin position="633"/>
        <end position="643"/>
    </location>
</feature>
<protein>
    <submittedName>
        <fullName evidence="4">Terminase gpA endonuclease subunit</fullName>
    </submittedName>
</protein>
<evidence type="ECO:0000259" key="3">
    <source>
        <dbReference type="Pfam" id="PF20454"/>
    </source>
</evidence>
<proteinExistence type="inferred from homology"/>
<evidence type="ECO:0000259" key="2">
    <source>
        <dbReference type="Pfam" id="PF05876"/>
    </source>
</evidence>
<evidence type="ECO:0000256" key="1">
    <source>
        <dbReference type="SAM" id="MobiDB-lite"/>
    </source>
</evidence>
<dbReference type="InterPro" id="IPR046453">
    <property type="entry name" value="GpA_ATPase"/>
</dbReference>
<dbReference type="InterPro" id="IPR008866">
    <property type="entry name" value="Phage_lambda_GpA-like"/>
</dbReference>
<dbReference type="AlphaFoldDB" id="A0AB74U354"/>